<dbReference type="GO" id="GO:0016020">
    <property type="term" value="C:membrane"/>
    <property type="evidence" value="ECO:0007669"/>
    <property type="project" value="UniProtKB-SubCell"/>
</dbReference>
<feature type="compositionally biased region" description="Basic and acidic residues" evidence="6">
    <location>
        <begin position="87"/>
        <end position="111"/>
    </location>
</feature>
<dbReference type="Gene3D" id="2.40.128.260">
    <property type="entry name" value="Type IV secretion system, VirB10/TraB/TrbI"/>
    <property type="match status" value="2"/>
</dbReference>
<accession>A0A236LQ90</accession>
<evidence type="ECO:0000256" key="6">
    <source>
        <dbReference type="SAM" id="MobiDB-lite"/>
    </source>
</evidence>
<keyword evidence="5 7" id="KW-0472">Membrane</keyword>
<dbReference type="EMBL" id="KY446064">
    <property type="protein sequence ID" value="ARQ20546.1"/>
    <property type="molecule type" value="Genomic_DNA"/>
</dbReference>
<dbReference type="Pfam" id="PF03743">
    <property type="entry name" value="TrbI"/>
    <property type="match status" value="1"/>
</dbReference>
<keyword evidence="3 7" id="KW-0812">Transmembrane</keyword>
<dbReference type="AlphaFoldDB" id="A0A1X9QDB7"/>
<evidence type="ECO:0000256" key="2">
    <source>
        <dbReference type="ARBA" id="ARBA00010265"/>
    </source>
</evidence>
<sequence length="380" mass="41739">MKNESRSNNDVGNRGVIEVKSKKSSKKIFILLASIFGIFVVAAMIIKMLPSKEVEQTGLEPKNETLISNSQDGASLNSVMKTIMQNKQREETERKQREEQAEKEKKQKTEINSDNDSTMQAMAMQGQSSSHSSSQSGNGQEKERPLTKAERQITGDTLVKIETRNEDKRSEKEKDSLQGETYADGTVSFASNRRYLLAAGTSLSCVLQTKIVTSYPGITLCQLTKDLYSDNGETLLARRGAMLMGEQNKVMTQGVARVFVNWTNLKDGNVNVKIGALGTDGLGASGLPAWIDNHIFQRYSGAIMLSLLGDGMDILKNTTQKSGNNSNITYDNTSDTAQELAKTTLENTINIPPTAYINQGTVLSVIVPRNIDFSEVYGVQ</sequence>
<geneLocation type="plasmid" evidence="8">
    <name>pGD81-1</name>
</geneLocation>
<protein>
    <submittedName>
        <fullName evidence="8">Conjugation TrbI family protein</fullName>
    </submittedName>
</protein>
<evidence type="ECO:0000256" key="1">
    <source>
        <dbReference type="ARBA" id="ARBA00004167"/>
    </source>
</evidence>
<comment type="similarity">
    <text evidence="2">Belongs to the TrbI/VirB10 family.</text>
</comment>
<name>A0A1X9QDB7_ECOLX</name>
<accession>A0A1X9QDB7</accession>
<comment type="subcellular location">
    <subcellularLocation>
        <location evidence="1">Membrane</location>
        <topology evidence="1">Single-pass membrane protein</topology>
    </subcellularLocation>
</comment>
<dbReference type="CDD" id="cd16429">
    <property type="entry name" value="VirB10"/>
    <property type="match status" value="1"/>
</dbReference>
<feature type="compositionally biased region" description="Basic and acidic residues" evidence="6">
    <location>
        <begin position="140"/>
        <end position="177"/>
    </location>
</feature>
<organism evidence="8">
    <name type="scientific">Escherichia coli</name>
    <dbReference type="NCBI Taxonomy" id="562"/>
    <lineage>
        <taxon>Bacteria</taxon>
        <taxon>Pseudomonadati</taxon>
        <taxon>Pseudomonadota</taxon>
        <taxon>Gammaproteobacteria</taxon>
        <taxon>Enterobacterales</taxon>
        <taxon>Enterobacteriaceae</taxon>
        <taxon>Escherichia</taxon>
    </lineage>
</organism>
<evidence type="ECO:0000256" key="7">
    <source>
        <dbReference type="SAM" id="Phobius"/>
    </source>
</evidence>
<dbReference type="InterPro" id="IPR042217">
    <property type="entry name" value="T4SS_VirB10/TrbI"/>
</dbReference>
<feature type="region of interest" description="Disordered" evidence="6">
    <location>
        <begin position="86"/>
        <end position="179"/>
    </location>
</feature>
<evidence type="ECO:0000313" key="8">
    <source>
        <dbReference type="EMBL" id="ARQ20546.1"/>
    </source>
</evidence>
<evidence type="ECO:0000256" key="5">
    <source>
        <dbReference type="ARBA" id="ARBA00023136"/>
    </source>
</evidence>
<keyword evidence="8" id="KW-0614">Plasmid</keyword>
<keyword evidence="4 7" id="KW-1133">Transmembrane helix</keyword>
<dbReference type="RefSeq" id="WP_000787414.1">
    <property type="nucleotide sequence ID" value="NZ_BFGL01000063.1"/>
</dbReference>
<evidence type="ECO:0000256" key="4">
    <source>
        <dbReference type="ARBA" id="ARBA00022989"/>
    </source>
</evidence>
<evidence type="ECO:0000256" key="3">
    <source>
        <dbReference type="ARBA" id="ARBA00022692"/>
    </source>
</evidence>
<proteinExistence type="inferred from homology"/>
<feature type="transmembrane region" description="Helical" evidence="7">
    <location>
        <begin position="28"/>
        <end position="49"/>
    </location>
</feature>
<feature type="compositionally biased region" description="Low complexity" evidence="6">
    <location>
        <begin position="125"/>
        <end position="139"/>
    </location>
</feature>
<dbReference type="InterPro" id="IPR005498">
    <property type="entry name" value="T4SS_VirB10/TraB/TrbI"/>
</dbReference>
<reference evidence="8" key="1">
    <citation type="submission" date="2017-01" db="EMBL/GenBank/DDBJ databases">
        <title>Expanding landscapes of the diversified mcr-1-bearing plasmid reservoirs amongst gut microbiota.</title>
        <authorList>
            <person name="Wang Q."/>
            <person name="Sun J."/>
            <person name="Li J."/>
            <person name="Ding Y."/>
            <person name="Li X.-P."/>
            <person name="Lin J."/>
            <person name="Hassan B."/>
            <person name="Feng Y."/>
        </authorList>
    </citation>
    <scope>NUCLEOTIDE SEQUENCE</scope>
    <source>
        <strain evidence="8">GD81</strain>
        <plasmid evidence="8">pGD81-1</plasmid>
    </source>
</reference>